<dbReference type="Proteomes" id="UP001150941">
    <property type="component" value="Unassembled WGS sequence"/>
</dbReference>
<gene>
    <name evidence="1" type="ORF">N7468_007501</name>
</gene>
<dbReference type="EMBL" id="JAPQKS010000005">
    <property type="protein sequence ID" value="KAJ5226276.1"/>
    <property type="molecule type" value="Genomic_DNA"/>
</dbReference>
<dbReference type="GeneID" id="83204100"/>
<accession>A0A9W9NU63</accession>
<reference evidence="1" key="2">
    <citation type="journal article" date="2023" name="IMA Fungus">
        <title>Comparative genomic study of the Penicillium genus elucidates a diverse pangenome and 15 lateral gene transfer events.</title>
        <authorList>
            <person name="Petersen C."/>
            <person name="Sorensen T."/>
            <person name="Nielsen M.R."/>
            <person name="Sondergaard T.E."/>
            <person name="Sorensen J.L."/>
            <person name="Fitzpatrick D.A."/>
            <person name="Frisvad J.C."/>
            <person name="Nielsen K.L."/>
        </authorList>
    </citation>
    <scope>NUCLEOTIDE SEQUENCE</scope>
    <source>
        <strain evidence="1">IBT 19713</strain>
    </source>
</reference>
<dbReference type="AlphaFoldDB" id="A0A9W9NU63"/>
<keyword evidence="2" id="KW-1185">Reference proteome</keyword>
<organism evidence="1 2">
    <name type="scientific">Penicillium chermesinum</name>
    <dbReference type="NCBI Taxonomy" id="63820"/>
    <lineage>
        <taxon>Eukaryota</taxon>
        <taxon>Fungi</taxon>
        <taxon>Dikarya</taxon>
        <taxon>Ascomycota</taxon>
        <taxon>Pezizomycotina</taxon>
        <taxon>Eurotiomycetes</taxon>
        <taxon>Eurotiomycetidae</taxon>
        <taxon>Eurotiales</taxon>
        <taxon>Aspergillaceae</taxon>
        <taxon>Penicillium</taxon>
    </lineage>
</organism>
<protein>
    <submittedName>
        <fullName evidence="1">Uncharacterized protein</fullName>
    </submittedName>
</protein>
<comment type="caution">
    <text evidence="1">The sequence shown here is derived from an EMBL/GenBank/DDBJ whole genome shotgun (WGS) entry which is preliminary data.</text>
</comment>
<dbReference type="RefSeq" id="XP_058329687.1">
    <property type="nucleotide sequence ID" value="XM_058476797.1"/>
</dbReference>
<name>A0A9W9NU63_9EURO</name>
<proteinExistence type="predicted"/>
<evidence type="ECO:0000313" key="2">
    <source>
        <dbReference type="Proteomes" id="UP001150941"/>
    </source>
</evidence>
<evidence type="ECO:0000313" key="1">
    <source>
        <dbReference type="EMBL" id="KAJ5226276.1"/>
    </source>
</evidence>
<reference evidence="1" key="1">
    <citation type="submission" date="2022-11" db="EMBL/GenBank/DDBJ databases">
        <authorList>
            <person name="Petersen C."/>
        </authorList>
    </citation>
    <scope>NUCLEOTIDE SEQUENCE</scope>
    <source>
        <strain evidence="1">IBT 19713</strain>
    </source>
</reference>
<sequence length="269" mass="31178">MSSPKPTMDIPSPPPCIDTYQFDLRVQQKIEKLEKLEAILPFEESLLFGGEMSKKEPEPLVVYINRRPYTCSATEADSSAHEMDNEELRAEITTVIYKHRKAYGYKELEDYHVFTFCYDSHRPISVYGELMSYIDHIVKKSQLYESGLAIVLANWDSLTSHKESYVKLFEPYAGENDKHKIVLHVCSNDPNRFYTVDALEACRVLSPIFPDTFEDASDNVQVFIECLRVWFMQGLMRDYPNIEDVRAQTEVATFPSKENKYADYLLIAH</sequence>